<feature type="compositionally biased region" description="Low complexity" evidence="1">
    <location>
        <begin position="444"/>
        <end position="460"/>
    </location>
</feature>
<dbReference type="AlphaFoldDB" id="A0A8M1K9R2"/>
<dbReference type="Proteomes" id="UP000515152">
    <property type="component" value="Chromosome 20"/>
</dbReference>
<dbReference type="GeneID" id="116217982"/>
<organism evidence="2 3">
    <name type="scientific">Clupea harengus</name>
    <name type="common">Atlantic herring</name>
    <dbReference type="NCBI Taxonomy" id="7950"/>
    <lineage>
        <taxon>Eukaryota</taxon>
        <taxon>Metazoa</taxon>
        <taxon>Chordata</taxon>
        <taxon>Craniata</taxon>
        <taxon>Vertebrata</taxon>
        <taxon>Euteleostomi</taxon>
        <taxon>Actinopterygii</taxon>
        <taxon>Neopterygii</taxon>
        <taxon>Teleostei</taxon>
        <taxon>Clupei</taxon>
        <taxon>Clupeiformes</taxon>
        <taxon>Clupeoidei</taxon>
        <taxon>Clupeidae</taxon>
        <taxon>Clupea</taxon>
    </lineage>
</organism>
<evidence type="ECO:0000313" key="3">
    <source>
        <dbReference type="RefSeq" id="XP_042558719.1"/>
    </source>
</evidence>
<name>A0A8M1K9R2_CLUHA</name>
<feature type="compositionally biased region" description="Polar residues" evidence="1">
    <location>
        <begin position="469"/>
        <end position="478"/>
    </location>
</feature>
<gene>
    <name evidence="3" type="primary">LOC116217982</name>
</gene>
<keyword evidence="2" id="KW-1185">Reference proteome</keyword>
<evidence type="ECO:0000256" key="1">
    <source>
        <dbReference type="SAM" id="MobiDB-lite"/>
    </source>
</evidence>
<feature type="compositionally biased region" description="Basic and acidic residues" evidence="1">
    <location>
        <begin position="65"/>
        <end position="97"/>
    </location>
</feature>
<sequence length="518" mass="55390">MATGTPPDVMMTFHCELKDVMATLLDAAVMQILKLVQKDFLDKLKHNEQEIQVFQERLKMVESLQKERADETREKGKEKTCQPEMRAEEKQRRRETGTELSTNEFEVIEELAGDKGNTEDGVSIHKNKVENAGGDEEHGGVGAVRGTGSDIRAGGGTGSDIRAGGGTGSDIRAGGEVDFTGSGGNAGKEIQREKEGQKRRGNQKRLRVKSEMEDGGDIMNEKRSSLEELVVLKVEDPLHGEGTQSPASSESPGGADLQVYLLEDHDNLCNGIFCCDATSVKNVLKMEIPTSLNESTAQSTAVAADSQLSDGVKRNRSRSSLPAFYPQTKISQDALAEVKVALTKMEGLPDSGWVLLDPVTGHFCVKADLDSVTAVMGREGRGDAPDGPGADPGVSCTQSVGMGVQMTTNSNTQTEAQITVTMSDDEVNLNSTAADGVEPNRVLTRSSKANRANSSSAKTTETNDVHSQRGCTTRSNGNRVAPRIDECVEKSANTASCPSGPPAPMRAVHTDSLSDPPR</sequence>
<protein>
    <submittedName>
        <fullName evidence="3">Uncharacterized protein LOC116217982</fullName>
    </submittedName>
</protein>
<reference evidence="3" key="1">
    <citation type="submission" date="2025-08" db="UniProtKB">
        <authorList>
            <consortium name="RefSeq"/>
        </authorList>
    </citation>
    <scope>IDENTIFICATION</scope>
</reference>
<evidence type="ECO:0000313" key="2">
    <source>
        <dbReference type="Proteomes" id="UP000515152"/>
    </source>
</evidence>
<feature type="region of interest" description="Disordered" evidence="1">
    <location>
        <begin position="130"/>
        <end position="212"/>
    </location>
</feature>
<feature type="compositionally biased region" description="Gly residues" evidence="1">
    <location>
        <begin position="153"/>
        <end position="168"/>
    </location>
</feature>
<feature type="compositionally biased region" description="Basic and acidic residues" evidence="1">
    <location>
        <begin position="189"/>
        <end position="198"/>
    </location>
</feature>
<accession>A0A8M1K9R2</accession>
<dbReference type="KEGG" id="char:116217982"/>
<dbReference type="RefSeq" id="XP_042558719.1">
    <property type="nucleotide sequence ID" value="XM_042702785.1"/>
</dbReference>
<feature type="region of interest" description="Disordered" evidence="1">
    <location>
        <begin position="434"/>
        <end position="518"/>
    </location>
</feature>
<proteinExistence type="predicted"/>
<feature type="region of interest" description="Disordered" evidence="1">
    <location>
        <begin position="65"/>
        <end position="99"/>
    </location>
</feature>